<dbReference type="InterPro" id="IPR001114">
    <property type="entry name" value="Adenylosuccinate_synthetase"/>
</dbReference>
<dbReference type="Gene3D" id="1.10.300.10">
    <property type="entry name" value="Adenylosuccinate Synthetase, subunit A, domain 2"/>
    <property type="match status" value="1"/>
</dbReference>
<feature type="non-terminal residue" evidence="2">
    <location>
        <position position="68"/>
    </location>
</feature>
<dbReference type="PROSITE" id="PS00513">
    <property type="entry name" value="ADENYLOSUCCIN_SYN_2"/>
    <property type="match status" value="1"/>
</dbReference>
<dbReference type="InterPro" id="IPR027417">
    <property type="entry name" value="P-loop_NTPase"/>
</dbReference>
<dbReference type="GO" id="GO:0004019">
    <property type="term" value="F:adenylosuccinate synthase activity"/>
    <property type="evidence" value="ECO:0007669"/>
    <property type="project" value="InterPro"/>
</dbReference>
<dbReference type="GO" id="GO:0006164">
    <property type="term" value="P:purine nucleotide biosynthetic process"/>
    <property type="evidence" value="ECO:0007669"/>
    <property type="project" value="InterPro"/>
</dbReference>
<reference evidence="2" key="1">
    <citation type="submission" date="2013-12" db="EMBL/GenBank/DDBJ databases">
        <title>A Varibaculum cambriense genome reconstructed from a premature infant gut community with otherwise low bacterial novelty that shifts toward anaerobic metabolism during the third week of life.</title>
        <authorList>
            <person name="Brown C.T."/>
            <person name="Sharon I."/>
            <person name="Thomas B.C."/>
            <person name="Castelle C.J."/>
            <person name="Morowitz M.J."/>
            <person name="Banfield J.F."/>
        </authorList>
    </citation>
    <scope>NUCLEOTIDE SEQUENCE</scope>
</reference>
<dbReference type="InterPro" id="IPR033128">
    <property type="entry name" value="Adenylosuccin_syn_Lys_AS"/>
</dbReference>
<proteinExistence type="predicted"/>
<accession>W1XXL1</accession>
<dbReference type="AlphaFoldDB" id="W1XXL1"/>
<organism evidence="2">
    <name type="scientific">human gut metagenome</name>
    <dbReference type="NCBI Taxonomy" id="408170"/>
    <lineage>
        <taxon>unclassified sequences</taxon>
        <taxon>metagenomes</taxon>
        <taxon>organismal metagenomes</taxon>
    </lineage>
</organism>
<gene>
    <name evidence="2" type="ORF">Q604_UNBC11388G0001</name>
</gene>
<dbReference type="SUPFAM" id="SSF52540">
    <property type="entry name" value="P-loop containing nucleoside triphosphate hydrolases"/>
    <property type="match status" value="1"/>
</dbReference>
<dbReference type="EMBL" id="AZMM01011388">
    <property type="protein sequence ID" value="ETJ34185.1"/>
    <property type="molecule type" value="Genomic_DNA"/>
</dbReference>
<evidence type="ECO:0000313" key="2">
    <source>
        <dbReference type="EMBL" id="ETJ34185.1"/>
    </source>
</evidence>
<evidence type="ECO:0000256" key="1">
    <source>
        <dbReference type="ARBA" id="ARBA00023134"/>
    </source>
</evidence>
<dbReference type="InterPro" id="IPR042110">
    <property type="entry name" value="Adenylosuccinate_synth_dom2"/>
</dbReference>
<keyword evidence="1" id="KW-0547">Nucleotide-binding</keyword>
<keyword evidence="1" id="KW-0342">GTP-binding</keyword>
<sequence>KKGIGPAYVDKAQRIGIRMGDLVEKETFERLLKQNIEHKNAYFKGMFNETCPSFDDIFEEYYAAGQRL</sequence>
<comment type="caution">
    <text evidence="2">The sequence shown here is derived from an EMBL/GenBank/DDBJ whole genome shotgun (WGS) entry which is preliminary data.</text>
</comment>
<name>W1XXL1_9ZZZZ</name>
<dbReference type="GO" id="GO:0005525">
    <property type="term" value="F:GTP binding"/>
    <property type="evidence" value="ECO:0007669"/>
    <property type="project" value="UniProtKB-KW"/>
</dbReference>
<protein>
    <submittedName>
        <fullName evidence="2">Adenylosuccinate synthetase</fullName>
    </submittedName>
</protein>
<feature type="non-terminal residue" evidence="2">
    <location>
        <position position="1"/>
    </location>
</feature>
<dbReference type="Pfam" id="PF00709">
    <property type="entry name" value="Adenylsucc_synt"/>
    <property type="match status" value="1"/>
</dbReference>